<comment type="caution">
    <text evidence="1">The sequence shown here is derived from an EMBL/GenBank/DDBJ whole genome shotgun (WGS) entry which is preliminary data.</text>
</comment>
<evidence type="ECO:0008006" key="3">
    <source>
        <dbReference type="Google" id="ProtNLM"/>
    </source>
</evidence>
<dbReference type="RefSeq" id="WP_204403892.1">
    <property type="nucleotide sequence ID" value="NZ_JAFBEE010000023.1"/>
</dbReference>
<accession>A0ABS2NSY5</accession>
<sequence>MFGYAGQPILNCGKVRVVDIPYELTPYEPPIDLAEVKMNTGDIQSPCVVINYSQNLEFTFEDLNPVLSIVYRLVRRSNPTGNLIVLNEWNYRVSEVIPTTVQNVDTTEPLVINYCDCLDDNCGKSFTYILQIAEIVTENTSFNISNQEISGIVSCGAMVDEKCNMM</sequence>
<name>A0ABS2NSY5_9FIRM</name>
<evidence type="ECO:0000313" key="2">
    <source>
        <dbReference type="Proteomes" id="UP001314796"/>
    </source>
</evidence>
<dbReference type="Pfam" id="PF14879">
    <property type="entry name" value="DUF4489"/>
    <property type="match status" value="1"/>
</dbReference>
<evidence type="ECO:0000313" key="1">
    <source>
        <dbReference type="EMBL" id="MBM7616048.1"/>
    </source>
</evidence>
<proteinExistence type="predicted"/>
<gene>
    <name evidence="1" type="ORF">JOC73_002624</name>
</gene>
<dbReference type="EMBL" id="JAFBEE010000023">
    <property type="protein sequence ID" value="MBM7616048.1"/>
    <property type="molecule type" value="Genomic_DNA"/>
</dbReference>
<dbReference type="Proteomes" id="UP001314796">
    <property type="component" value="Unassembled WGS sequence"/>
</dbReference>
<reference evidence="1 2" key="1">
    <citation type="submission" date="2021-01" db="EMBL/GenBank/DDBJ databases">
        <title>Genomic Encyclopedia of Type Strains, Phase IV (KMG-IV): sequencing the most valuable type-strain genomes for metagenomic binning, comparative biology and taxonomic classification.</title>
        <authorList>
            <person name="Goeker M."/>
        </authorList>
    </citation>
    <scope>NUCLEOTIDE SEQUENCE [LARGE SCALE GENOMIC DNA]</scope>
    <source>
        <strain evidence="1 2">DSM 25890</strain>
    </source>
</reference>
<protein>
    <recommendedName>
        <fullName evidence="3">DUF4489 domain-containing protein</fullName>
    </recommendedName>
</protein>
<dbReference type="InterPro" id="IPR027972">
    <property type="entry name" value="DUF4489"/>
</dbReference>
<keyword evidence="2" id="KW-1185">Reference proteome</keyword>
<organism evidence="1 2">
    <name type="scientific">Alkaliphilus hydrothermalis</name>
    <dbReference type="NCBI Taxonomy" id="1482730"/>
    <lineage>
        <taxon>Bacteria</taxon>
        <taxon>Bacillati</taxon>
        <taxon>Bacillota</taxon>
        <taxon>Clostridia</taxon>
        <taxon>Peptostreptococcales</taxon>
        <taxon>Natronincolaceae</taxon>
        <taxon>Alkaliphilus</taxon>
    </lineage>
</organism>